<evidence type="ECO:0000313" key="2">
    <source>
        <dbReference type="EMBL" id="EYE99985.1"/>
    </source>
</evidence>
<dbReference type="SUPFAM" id="SSF53335">
    <property type="entry name" value="S-adenosyl-L-methionine-dependent methyltransferases"/>
    <property type="match status" value="1"/>
</dbReference>
<dbReference type="EMBL" id="ASRX01000154">
    <property type="protein sequence ID" value="EYE99985.1"/>
    <property type="molecule type" value="Genomic_DNA"/>
</dbReference>
<evidence type="ECO:0000313" key="3">
    <source>
        <dbReference type="Proteomes" id="UP000019678"/>
    </source>
</evidence>
<accession>A0A017SUN0</accession>
<dbReference type="Pfam" id="PF08241">
    <property type="entry name" value="Methyltransf_11"/>
    <property type="match status" value="1"/>
</dbReference>
<evidence type="ECO:0000259" key="1">
    <source>
        <dbReference type="Pfam" id="PF08241"/>
    </source>
</evidence>
<dbReference type="Gene3D" id="3.40.50.150">
    <property type="entry name" value="Vaccinia Virus protein VP39"/>
    <property type="match status" value="1"/>
</dbReference>
<gene>
    <name evidence="2" type="ORF">CAP_1858</name>
</gene>
<feature type="domain" description="Methyltransferase type 11" evidence="1">
    <location>
        <begin position="1"/>
        <end position="64"/>
    </location>
</feature>
<sequence>MITAARARAALEPTPPDFLCASAQTHPFPPAAYDLLLSRFGVMFFPDPVLAFTNLRRAAAPRALLHAIAWRAPSENSFMTTAERAAAPFLPDLPPRRPDAPGQFAFADPSRVHTILDASGWTDIALHPLDVPCTLPEPALLPYLTRLGPVGVALQHLDAPARARILPTLRAAFDPFVHGPNVHFTAACWTITARAPSTPPLPQEAATA</sequence>
<dbReference type="InterPro" id="IPR029063">
    <property type="entry name" value="SAM-dependent_MTases_sf"/>
</dbReference>
<organism evidence="2 3">
    <name type="scientific">Chondromyces apiculatus DSM 436</name>
    <dbReference type="NCBI Taxonomy" id="1192034"/>
    <lineage>
        <taxon>Bacteria</taxon>
        <taxon>Pseudomonadati</taxon>
        <taxon>Myxococcota</taxon>
        <taxon>Polyangia</taxon>
        <taxon>Polyangiales</taxon>
        <taxon>Polyangiaceae</taxon>
        <taxon>Chondromyces</taxon>
    </lineage>
</organism>
<protein>
    <submittedName>
        <fullName evidence="2">Methyltransferase</fullName>
    </submittedName>
</protein>
<dbReference type="GO" id="GO:0008757">
    <property type="term" value="F:S-adenosylmethionine-dependent methyltransferase activity"/>
    <property type="evidence" value="ECO:0007669"/>
    <property type="project" value="InterPro"/>
</dbReference>
<reference evidence="2 3" key="1">
    <citation type="submission" date="2013-05" db="EMBL/GenBank/DDBJ databases">
        <title>Genome assembly of Chondromyces apiculatus DSM 436.</title>
        <authorList>
            <person name="Sharma G."/>
            <person name="Khatri I."/>
            <person name="Kaur C."/>
            <person name="Mayilraj S."/>
            <person name="Subramanian S."/>
        </authorList>
    </citation>
    <scope>NUCLEOTIDE SEQUENCE [LARGE SCALE GENOMIC DNA]</scope>
    <source>
        <strain evidence="2 3">DSM 436</strain>
    </source>
</reference>
<dbReference type="GO" id="GO:0032259">
    <property type="term" value="P:methylation"/>
    <property type="evidence" value="ECO:0007669"/>
    <property type="project" value="UniProtKB-KW"/>
</dbReference>
<dbReference type="STRING" id="1192034.CAP_1858"/>
<keyword evidence="3" id="KW-1185">Reference proteome</keyword>
<keyword evidence="2" id="KW-0489">Methyltransferase</keyword>
<dbReference type="AlphaFoldDB" id="A0A017SUN0"/>
<dbReference type="eggNOG" id="COG2226">
    <property type="taxonomic scope" value="Bacteria"/>
</dbReference>
<dbReference type="InterPro" id="IPR013216">
    <property type="entry name" value="Methyltransf_11"/>
</dbReference>
<keyword evidence="2" id="KW-0808">Transferase</keyword>
<name>A0A017SUN0_9BACT</name>
<dbReference type="Proteomes" id="UP000019678">
    <property type="component" value="Unassembled WGS sequence"/>
</dbReference>
<comment type="caution">
    <text evidence="2">The sequence shown here is derived from an EMBL/GenBank/DDBJ whole genome shotgun (WGS) entry which is preliminary data.</text>
</comment>
<proteinExistence type="predicted"/>